<dbReference type="AlphaFoldDB" id="A0A9D4S4A8"/>
<evidence type="ECO:0000313" key="1">
    <source>
        <dbReference type="EMBL" id="KAH3891211.1"/>
    </source>
</evidence>
<protein>
    <submittedName>
        <fullName evidence="1">Uncharacterized protein</fullName>
    </submittedName>
</protein>
<dbReference type="EMBL" id="JAIWYP010000001">
    <property type="protein sequence ID" value="KAH3891211.1"/>
    <property type="molecule type" value="Genomic_DNA"/>
</dbReference>
<proteinExistence type="predicted"/>
<dbReference type="Proteomes" id="UP000828390">
    <property type="component" value="Unassembled WGS sequence"/>
</dbReference>
<sequence length="162" mass="18526">MIFAEVNEIIRTSVLTKFQEHWTIYGVSRILKRHVGNVFQPNVTILELIQDIIESEINVASSENCPAPHGHVFQSTGTIIELVQDIIGSNLLTKFHEFYYSHRRFHEDQTINPYNKNDPPLGGFFFQPTGTIFELAKDIIGINLQTKFHKDQTINISPGLEC</sequence>
<keyword evidence="2" id="KW-1185">Reference proteome</keyword>
<evidence type="ECO:0000313" key="2">
    <source>
        <dbReference type="Proteomes" id="UP000828390"/>
    </source>
</evidence>
<reference evidence="1" key="1">
    <citation type="journal article" date="2019" name="bioRxiv">
        <title>The Genome of the Zebra Mussel, Dreissena polymorpha: A Resource for Invasive Species Research.</title>
        <authorList>
            <person name="McCartney M.A."/>
            <person name="Auch B."/>
            <person name="Kono T."/>
            <person name="Mallez S."/>
            <person name="Zhang Y."/>
            <person name="Obille A."/>
            <person name="Becker A."/>
            <person name="Abrahante J.E."/>
            <person name="Garbe J."/>
            <person name="Badalamenti J.P."/>
            <person name="Herman A."/>
            <person name="Mangelson H."/>
            <person name="Liachko I."/>
            <person name="Sullivan S."/>
            <person name="Sone E.D."/>
            <person name="Koren S."/>
            <person name="Silverstein K.A.T."/>
            <person name="Beckman K.B."/>
            <person name="Gohl D.M."/>
        </authorList>
    </citation>
    <scope>NUCLEOTIDE SEQUENCE</scope>
    <source>
        <strain evidence="1">Duluth1</strain>
        <tissue evidence="1">Whole animal</tissue>
    </source>
</reference>
<reference evidence="1" key="2">
    <citation type="submission" date="2020-11" db="EMBL/GenBank/DDBJ databases">
        <authorList>
            <person name="McCartney M.A."/>
            <person name="Auch B."/>
            <person name="Kono T."/>
            <person name="Mallez S."/>
            <person name="Becker A."/>
            <person name="Gohl D.M."/>
            <person name="Silverstein K.A.T."/>
            <person name="Koren S."/>
            <person name="Bechman K.B."/>
            <person name="Herman A."/>
            <person name="Abrahante J.E."/>
            <person name="Garbe J."/>
        </authorList>
    </citation>
    <scope>NUCLEOTIDE SEQUENCE</scope>
    <source>
        <strain evidence="1">Duluth1</strain>
        <tissue evidence="1">Whole animal</tissue>
    </source>
</reference>
<organism evidence="1 2">
    <name type="scientific">Dreissena polymorpha</name>
    <name type="common">Zebra mussel</name>
    <name type="synonym">Mytilus polymorpha</name>
    <dbReference type="NCBI Taxonomy" id="45954"/>
    <lineage>
        <taxon>Eukaryota</taxon>
        <taxon>Metazoa</taxon>
        <taxon>Spiralia</taxon>
        <taxon>Lophotrochozoa</taxon>
        <taxon>Mollusca</taxon>
        <taxon>Bivalvia</taxon>
        <taxon>Autobranchia</taxon>
        <taxon>Heteroconchia</taxon>
        <taxon>Euheterodonta</taxon>
        <taxon>Imparidentia</taxon>
        <taxon>Neoheterodontei</taxon>
        <taxon>Myida</taxon>
        <taxon>Dreissenoidea</taxon>
        <taxon>Dreissenidae</taxon>
        <taxon>Dreissena</taxon>
    </lineage>
</organism>
<accession>A0A9D4S4A8</accession>
<gene>
    <name evidence="1" type="ORF">DPMN_015301</name>
</gene>
<comment type="caution">
    <text evidence="1">The sequence shown here is derived from an EMBL/GenBank/DDBJ whole genome shotgun (WGS) entry which is preliminary data.</text>
</comment>
<name>A0A9D4S4A8_DREPO</name>